<evidence type="ECO:0000313" key="8">
    <source>
        <dbReference type="EMBL" id="KAK3025301.1"/>
    </source>
</evidence>
<keyword evidence="3" id="KW-0238">DNA-binding</keyword>
<evidence type="ECO:0000256" key="1">
    <source>
        <dbReference type="ARBA" id="ARBA00004123"/>
    </source>
</evidence>
<keyword evidence="5" id="KW-0539">Nucleus</keyword>
<dbReference type="GO" id="GO:0000978">
    <property type="term" value="F:RNA polymerase II cis-regulatory region sequence-specific DNA binding"/>
    <property type="evidence" value="ECO:0007669"/>
    <property type="project" value="TreeGrafter"/>
</dbReference>
<reference evidence="8" key="1">
    <citation type="submission" date="2022-12" db="EMBL/GenBank/DDBJ databases">
        <title>Draft genome assemblies for two species of Escallonia (Escalloniales).</title>
        <authorList>
            <person name="Chanderbali A."/>
            <person name="Dervinis C."/>
            <person name="Anghel I."/>
            <person name="Soltis D."/>
            <person name="Soltis P."/>
            <person name="Zapata F."/>
        </authorList>
    </citation>
    <scope>NUCLEOTIDE SEQUENCE</scope>
    <source>
        <strain evidence="8">UCBG64.0493</strain>
        <tissue evidence="8">Leaf</tissue>
    </source>
</reference>
<keyword evidence="4" id="KW-0804">Transcription</keyword>
<dbReference type="PANTHER" id="PTHR16223:SF49">
    <property type="entry name" value="TRANSCRIPTION FACTOR BHLH52-RELATED"/>
    <property type="match status" value="1"/>
</dbReference>
<dbReference type="GO" id="GO:0005634">
    <property type="term" value="C:nucleus"/>
    <property type="evidence" value="ECO:0007669"/>
    <property type="project" value="UniProtKB-SubCell"/>
</dbReference>
<protein>
    <recommendedName>
        <fullName evidence="7">BHLH domain-containing protein</fullName>
    </recommendedName>
</protein>
<feature type="region of interest" description="Disordered" evidence="6">
    <location>
        <begin position="161"/>
        <end position="189"/>
    </location>
</feature>
<dbReference type="PANTHER" id="PTHR16223">
    <property type="entry name" value="TRANSCRIPTION FACTOR BHLH83-RELATED"/>
    <property type="match status" value="1"/>
</dbReference>
<dbReference type="GO" id="GO:0046983">
    <property type="term" value="F:protein dimerization activity"/>
    <property type="evidence" value="ECO:0007669"/>
    <property type="project" value="InterPro"/>
</dbReference>
<keyword evidence="2" id="KW-0805">Transcription regulation</keyword>
<dbReference type="SUPFAM" id="SSF47459">
    <property type="entry name" value="HLH, helix-loop-helix DNA-binding domain"/>
    <property type="match status" value="1"/>
</dbReference>
<dbReference type="InterPro" id="IPR011598">
    <property type="entry name" value="bHLH_dom"/>
</dbReference>
<evidence type="ECO:0000256" key="4">
    <source>
        <dbReference type="ARBA" id="ARBA00023163"/>
    </source>
</evidence>
<dbReference type="Proteomes" id="UP001188597">
    <property type="component" value="Unassembled WGS sequence"/>
</dbReference>
<dbReference type="CDD" id="cd11393">
    <property type="entry name" value="bHLH_AtbHLH_like"/>
    <property type="match status" value="1"/>
</dbReference>
<keyword evidence="9" id="KW-1185">Reference proteome</keyword>
<accession>A0AA88WCN7</accession>
<comment type="caution">
    <text evidence="8">The sequence shown here is derived from an EMBL/GenBank/DDBJ whole genome shotgun (WGS) entry which is preliminary data.</text>
</comment>
<dbReference type="Gene3D" id="4.10.280.10">
    <property type="entry name" value="Helix-loop-helix DNA-binding domain"/>
    <property type="match status" value="1"/>
</dbReference>
<dbReference type="EMBL" id="JAVXUP010000556">
    <property type="protein sequence ID" value="KAK3025301.1"/>
    <property type="molecule type" value="Genomic_DNA"/>
</dbReference>
<evidence type="ECO:0000256" key="5">
    <source>
        <dbReference type="ARBA" id="ARBA00023242"/>
    </source>
</evidence>
<organism evidence="8 9">
    <name type="scientific">Escallonia herrerae</name>
    <dbReference type="NCBI Taxonomy" id="1293975"/>
    <lineage>
        <taxon>Eukaryota</taxon>
        <taxon>Viridiplantae</taxon>
        <taxon>Streptophyta</taxon>
        <taxon>Embryophyta</taxon>
        <taxon>Tracheophyta</taxon>
        <taxon>Spermatophyta</taxon>
        <taxon>Magnoliopsida</taxon>
        <taxon>eudicotyledons</taxon>
        <taxon>Gunneridae</taxon>
        <taxon>Pentapetalae</taxon>
        <taxon>asterids</taxon>
        <taxon>campanulids</taxon>
        <taxon>Escalloniales</taxon>
        <taxon>Escalloniaceae</taxon>
        <taxon>Escallonia</taxon>
    </lineage>
</organism>
<gene>
    <name evidence="8" type="ORF">RJ639_042695</name>
</gene>
<evidence type="ECO:0000256" key="3">
    <source>
        <dbReference type="ARBA" id="ARBA00023125"/>
    </source>
</evidence>
<name>A0AA88WCN7_9ASTE</name>
<dbReference type="GO" id="GO:0000981">
    <property type="term" value="F:DNA-binding transcription factor activity, RNA polymerase II-specific"/>
    <property type="evidence" value="ECO:0007669"/>
    <property type="project" value="TreeGrafter"/>
</dbReference>
<dbReference type="AlphaFoldDB" id="A0AA88WCN7"/>
<feature type="domain" description="BHLH" evidence="7">
    <location>
        <begin position="92"/>
        <end position="141"/>
    </location>
</feature>
<dbReference type="InterPro" id="IPR036638">
    <property type="entry name" value="HLH_DNA-bd_sf"/>
</dbReference>
<dbReference type="InterPro" id="IPR045239">
    <property type="entry name" value="bHLH95_bHLH"/>
</dbReference>
<sequence>MPYFKSFTPDFEPYQYPKRPRITYEDDYSDFINPDFSNGLVPNPQMPSPEFLPELAIPLIPPATQPVYNLYGSADDEDSCMKGNGNGNANVRTLSVQSIAARERRRKITDKTQELGKLVPGGHKFNTAEMFEAAYKYIKFLKPKWGFLSLWEQKNVDREPFRERSYDGNGNRNSRNVNPGGKGQGINWQGNYQRTLQGRKRRRNQQGNVEKPKVQGQAYALASYEIQDTYGVIEGTIIVF</sequence>
<feature type="compositionally biased region" description="Polar residues" evidence="6">
    <location>
        <begin position="168"/>
        <end position="177"/>
    </location>
</feature>
<evidence type="ECO:0000256" key="2">
    <source>
        <dbReference type="ARBA" id="ARBA00023015"/>
    </source>
</evidence>
<evidence type="ECO:0000313" key="9">
    <source>
        <dbReference type="Proteomes" id="UP001188597"/>
    </source>
</evidence>
<dbReference type="InterPro" id="IPR045843">
    <property type="entry name" value="IND-like"/>
</dbReference>
<dbReference type="PROSITE" id="PS50888">
    <property type="entry name" value="BHLH"/>
    <property type="match status" value="1"/>
</dbReference>
<comment type="subcellular location">
    <subcellularLocation>
        <location evidence="1">Nucleus</location>
    </subcellularLocation>
</comment>
<evidence type="ECO:0000259" key="7">
    <source>
        <dbReference type="PROSITE" id="PS50888"/>
    </source>
</evidence>
<evidence type="ECO:0000256" key="6">
    <source>
        <dbReference type="SAM" id="MobiDB-lite"/>
    </source>
</evidence>
<proteinExistence type="predicted"/>
<dbReference type="Pfam" id="PF00010">
    <property type="entry name" value="HLH"/>
    <property type="match status" value="1"/>
</dbReference>